<dbReference type="AlphaFoldDB" id="A0A6P8GPI3"/>
<sequence length="119" mass="13623">MNLTFTFTLLLVAMAALETKSGPIFFRCQCTRILPDGVMSGRHVNPASVRAVARYPAGAHCRKEEVIIDFIRRKLCVNPKAPWVIALERKIHLQRNHQHHQCNQCHHQPVVEEVLKFST</sequence>
<dbReference type="InterPro" id="IPR036048">
    <property type="entry name" value="Interleukin_8-like_sf"/>
</dbReference>
<dbReference type="OrthoDB" id="9937393at2759"/>
<evidence type="ECO:0000313" key="5">
    <source>
        <dbReference type="RefSeq" id="XP_031441099.1"/>
    </source>
</evidence>
<proteinExistence type="predicted"/>
<name>A0A6P8GPI3_CLUHA</name>
<evidence type="ECO:0000313" key="4">
    <source>
        <dbReference type="Proteomes" id="UP000515152"/>
    </source>
</evidence>
<dbReference type="GO" id="GO:0006955">
    <property type="term" value="P:immune response"/>
    <property type="evidence" value="ECO:0007669"/>
    <property type="project" value="InterPro"/>
</dbReference>
<keyword evidence="1" id="KW-0202">Cytokine</keyword>
<dbReference type="SUPFAM" id="SSF54117">
    <property type="entry name" value="Interleukin 8-like chemokines"/>
    <property type="match status" value="1"/>
</dbReference>
<feature type="domain" description="Chemokine interleukin-8-like" evidence="3">
    <location>
        <begin position="42"/>
        <end position="86"/>
    </location>
</feature>
<dbReference type="Proteomes" id="UP000515152">
    <property type="component" value="Chromosome 18"/>
</dbReference>
<keyword evidence="4" id="KW-1185">Reference proteome</keyword>
<gene>
    <name evidence="5" type="primary">LOC116224683</name>
</gene>
<keyword evidence="2" id="KW-0732">Signal</keyword>
<accession>A0A6P8GPI3</accession>
<evidence type="ECO:0000259" key="3">
    <source>
        <dbReference type="Pfam" id="PF00048"/>
    </source>
</evidence>
<protein>
    <submittedName>
        <fullName evidence="5">Platelet basic protein-like</fullName>
    </submittedName>
</protein>
<dbReference type="Pfam" id="PF00048">
    <property type="entry name" value="IL8"/>
    <property type="match status" value="1"/>
</dbReference>
<reference evidence="5" key="1">
    <citation type="submission" date="2025-08" db="UniProtKB">
        <authorList>
            <consortium name="RefSeq"/>
        </authorList>
    </citation>
    <scope>IDENTIFICATION</scope>
</reference>
<dbReference type="InterPro" id="IPR001811">
    <property type="entry name" value="Chemokine_IL8-like_dom"/>
</dbReference>
<organism evidence="4 5">
    <name type="scientific">Clupea harengus</name>
    <name type="common">Atlantic herring</name>
    <dbReference type="NCBI Taxonomy" id="7950"/>
    <lineage>
        <taxon>Eukaryota</taxon>
        <taxon>Metazoa</taxon>
        <taxon>Chordata</taxon>
        <taxon>Craniata</taxon>
        <taxon>Vertebrata</taxon>
        <taxon>Euteleostomi</taxon>
        <taxon>Actinopterygii</taxon>
        <taxon>Neopterygii</taxon>
        <taxon>Teleostei</taxon>
        <taxon>Clupei</taxon>
        <taxon>Clupeiformes</taxon>
        <taxon>Clupeoidei</taxon>
        <taxon>Clupeidae</taxon>
        <taxon>Clupea</taxon>
    </lineage>
</organism>
<dbReference type="GO" id="GO:0005615">
    <property type="term" value="C:extracellular space"/>
    <property type="evidence" value="ECO:0007669"/>
    <property type="project" value="UniProtKB-KW"/>
</dbReference>
<dbReference type="GeneID" id="116224683"/>
<evidence type="ECO:0000256" key="1">
    <source>
        <dbReference type="ARBA" id="ARBA00022514"/>
    </source>
</evidence>
<evidence type="ECO:0000256" key="2">
    <source>
        <dbReference type="SAM" id="SignalP"/>
    </source>
</evidence>
<dbReference type="RefSeq" id="XP_031441099.1">
    <property type="nucleotide sequence ID" value="XM_031585239.2"/>
</dbReference>
<dbReference type="Gene3D" id="2.40.50.40">
    <property type="match status" value="1"/>
</dbReference>
<dbReference type="KEGG" id="char:116224683"/>
<feature type="chain" id="PRO_5027776948" evidence="2">
    <location>
        <begin position="22"/>
        <end position="119"/>
    </location>
</feature>
<feature type="signal peptide" evidence="2">
    <location>
        <begin position="1"/>
        <end position="21"/>
    </location>
</feature>
<dbReference type="GO" id="GO:0008009">
    <property type="term" value="F:chemokine activity"/>
    <property type="evidence" value="ECO:0007669"/>
    <property type="project" value="InterPro"/>
</dbReference>